<dbReference type="InterPro" id="IPR021400">
    <property type="entry name" value="DUF3039"/>
</dbReference>
<dbReference type="Pfam" id="PF11238">
    <property type="entry name" value="DUF3039"/>
    <property type="match status" value="1"/>
</dbReference>
<dbReference type="EMBL" id="CP012342">
    <property type="protein sequence ID" value="AKV58823.1"/>
    <property type="molecule type" value="Genomic_DNA"/>
</dbReference>
<dbReference type="RefSeq" id="WP_052205070.1">
    <property type="nucleotide sequence ID" value="NZ_CAMYAJ010000027.1"/>
</dbReference>
<organism evidence="1 2">
    <name type="scientific">Corynebacterium riegelii</name>
    <dbReference type="NCBI Taxonomy" id="156976"/>
    <lineage>
        <taxon>Bacteria</taxon>
        <taxon>Bacillati</taxon>
        <taxon>Actinomycetota</taxon>
        <taxon>Actinomycetes</taxon>
        <taxon>Mycobacteriales</taxon>
        <taxon>Corynebacteriaceae</taxon>
        <taxon>Corynebacterium</taxon>
    </lineage>
</organism>
<dbReference type="KEGG" id="crie:AK829_06170"/>
<evidence type="ECO:0000313" key="2">
    <source>
        <dbReference type="Proteomes" id="UP000060016"/>
    </source>
</evidence>
<evidence type="ECO:0000313" key="1">
    <source>
        <dbReference type="EMBL" id="AKV58823.1"/>
    </source>
</evidence>
<dbReference type="Proteomes" id="UP000060016">
    <property type="component" value="Chromosome"/>
</dbReference>
<keyword evidence="2" id="KW-1185">Reference proteome</keyword>
<evidence type="ECO:0008006" key="3">
    <source>
        <dbReference type="Google" id="ProtNLM"/>
    </source>
</evidence>
<sequence>MALPARLTIYCATQDLKLESWDSAGPIGGVSTQVEHPVLEHANAIFAPDRDYAKAPAKISGVRPTCYKVKTSRYRGVAFMDPDGQVWVVSAGIRKGVDRDDFYQRFMRRSEIDPQWWLPTPVDRALLEKEKKTDRLLAWRRRLFDQVESAMAHFSDEAYGGCADPVFSVDLNEITQFLDLSSLNTTLPAVTIRLISLGEEECLGIELQLEQHHDERTQSLCQLGIETIAAAIHDGEQDWSKDGLTETGQPQFVLEFGGEITLDSVLRGDRSAKPPAWFRPGSVHHLVAEEIEQSHVRTVSDAIVQGNPVFALCGTVFVPRQDHQRLAACPRCARIQGLLEQSESKE</sequence>
<protein>
    <recommendedName>
        <fullName evidence="3">DUF3039 domain-containing protein</fullName>
    </recommendedName>
</protein>
<dbReference type="AlphaFoldDB" id="A0A0K1RBQ5"/>
<reference evidence="1 2" key="1">
    <citation type="submission" date="2015-08" db="EMBL/GenBank/DDBJ databases">
        <authorList>
            <person name="Babu N.S."/>
            <person name="Beckwith C.J."/>
            <person name="Beseler K.G."/>
            <person name="Brison A."/>
            <person name="Carone J.V."/>
            <person name="Caskin T.P."/>
            <person name="Diamond M."/>
            <person name="Durham M.E."/>
            <person name="Foxe J.M."/>
            <person name="Go M."/>
            <person name="Henderson B.A."/>
            <person name="Jones I.B."/>
            <person name="McGettigan J.A."/>
            <person name="Micheletti S.J."/>
            <person name="Nasrallah M.E."/>
            <person name="Ortiz D."/>
            <person name="Piller C.R."/>
            <person name="Privatt S.R."/>
            <person name="Schneider S.L."/>
            <person name="Sharp S."/>
            <person name="Smith T.C."/>
            <person name="Stanton J.D."/>
            <person name="Ullery H.E."/>
            <person name="Wilson R.J."/>
            <person name="Serrano M.G."/>
            <person name="Buck G."/>
            <person name="Lee V."/>
            <person name="Wang Y."/>
            <person name="Carvalho R."/>
            <person name="Voegtly L."/>
            <person name="Shi R."/>
            <person name="Duckworth R."/>
            <person name="Johnson A."/>
            <person name="Loviza R."/>
            <person name="Walstead R."/>
            <person name="Shah Z."/>
            <person name="Kiflezghi M."/>
            <person name="Wade K."/>
            <person name="Ball S.L."/>
            <person name="Bradley K.W."/>
            <person name="Asai D.J."/>
            <person name="Bowman C.A."/>
            <person name="Russell D.A."/>
            <person name="Pope W.H."/>
            <person name="Jacobs-Sera D."/>
            <person name="Hendrix R.W."/>
            <person name="Hatfull G.F."/>
        </authorList>
    </citation>
    <scope>NUCLEOTIDE SEQUENCE [LARGE SCALE GENOMIC DNA]</scope>
    <source>
        <strain evidence="1 2">PUDD_83A45</strain>
    </source>
</reference>
<proteinExistence type="predicted"/>
<name>A0A0K1RBQ5_9CORY</name>
<accession>A0A0K1RBQ5</accession>
<dbReference type="PATRIC" id="fig|156976.3.peg.1225"/>
<gene>
    <name evidence="1" type="ORF">AK829_06170</name>
</gene>